<reference evidence="1 2" key="1">
    <citation type="submission" date="2008-11" db="EMBL/GenBank/DDBJ databases">
        <title>Draft genome sequence of Bacteroides pectinophilus (ATCC 43243).</title>
        <authorList>
            <person name="Sudarsanam P."/>
            <person name="Ley R."/>
            <person name="Guruge J."/>
            <person name="Turnbaugh P.J."/>
            <person name="Mahowald M."/>
            <person name="Liep D."/>
            <person name="Gordon J."/>
        </authorList>
    </citation>
    <scope>NUCLEOTIDE SEQUENCE [LARGE SCALE GENOMIC DNA]</scope>
    <source>
        <strain evidence="1 2">ATCC 43243</strain>
    </source>
</reference>
<accession>B7AU60</accession>
<evidence type="ECO:0000313" key="2">
    <source>
        <dbReference type="Proteomes" id="UP000003136"/>
    </source>
</evidence>
<dbReference type="Proteomes" id="UP000003136">
    <property type="component" value="Unassembled WGS sequence"/>
</dbReference>
<sequence length="320" mass="35687">MHLFLRAIGFAEFDAEGEKKLIESAAAQSPENNLLMKKNEYYGRAELLVPISDSTGICVYGALEDVKDGSASSFRPIYYYPMLMGSSRSDNDELSIERHYDKESYEVICDDLKPGVTLMFYLQNALDYLRYRQGRVESGKEKPDYFMLDRKNPAEKDAISGKDVILSALSVGGMIILPTASRSTSRRPVSGREAAKDAARRNLLAAAKNGDQDAIESLTIDDLDTYTAISRRIMNEDVLSIVDTSFMPCGVECDQYSVIGEILEVDNQTNVITDEKIWILKLICNDIVFDMAINEADLVGEPAVGRRFKGVVWLQGEVLI</sequence>
<proteinExistence type="predicted"/>
<evidence type="ECO:0008006" key="3">
    <source>
        <dbReference type="Google" id="ProtNLM"/>
    </source>
</evidence>
<dbReference type="HOGENOM" id="CLU_958785_0_0_9"/>
<reference evidence="1 2" key="2">
    <citation type="submission" date="2008-11" db="EMBL/GenBank/DDBJ databases">
        <authorList>
            <person name="Fulton L."/>
            <person name="Clifton S."/>
            <person name="Fulton B."/>
            <person name="Xu J."/>
            <person name="Minx P."/>
            <person name="Pepin K.H."/>
            <person name="Johnson M."/>
            <person name="Bhonagiri V."/>
            <person name="Nash W.E."/>
            <person name="Mardis E.R."/>
            <person name="Wilson R.K."/>
        </authorList>
    </citation>
    <scope>NUCLEOTIDE SEQUENCE [LARGE SCALE GENOMIC DNA]</scope>
    <source>
        <strain evidence="1 2">ATCC 43243</strain>
    </source>
</reference>
<dbReference type="AlphaFoldDB" id="B7AU60"/>
<dbReference type="EMBL" id="ABVQ01000037">
    <property type="protein sequence ID" value="EEC55751.1"/>
    <property type="molecule type" value="Genomic_DNA"/>
</dbReference>
<organism evidence="1 2">
    <name type="scientific">[Bacteroides] pectinophilus ATCC 43243</name>
    <dbReference type="NCBI Taxonomy" id="483218"/>
    <lineage>
        <taxon>Bacteria</taxon>
        <taxon>Bacillati</taxon>
        <taxon>Bacillota</taxon>
        <taxon>Clostridia</taxon>
        <taxon>Eubacteriales</taxon>
    </lineage>
</organism>
<gene>
    <name evidence="1" type="ORF">BACPEC_02249</name>
</gene>
<dbReference type="InterPro" id="IPR024541">
    <property type="entry name" value="DUF3881"/>
</dbReference>
<evidence type="ECO:0000313" key="1">
    <source>
        <dbReference type="EMBL" id="EEC55751.1"/>
    </source>
</evidence>
<protein>
    <recommendedName>
        <fullName evidence="3">DUF3881 family protein</fullName>
    </recommendedName>
</protein>
<dbReference type="Pfam" id="PF12997">
    <property type="entry name" value="DUF3881"/>
    <property type="match status" value="1"/>
</dbReference>
<comment type="caution">
    <text evidence="1">The sequence shown here is derived from an EMBL/GenBank/DDBJ whole genome shotgun (WGS) entry which is preliminary data.</text>
</comment>
<dbReference type="STRING" id="483218.BACPEC_02249"/>
<dbReference type="eggNOG" id="ENOG502Z916">
    <property type="taxonomic scope" value="Bacteria"/>
</dbReference>
<name>B7AU60_9FIRM</name>
<keyword evidence="2" id="KW-1185">Reference proteome</keyword>